<evidence type="ECO:0000313" key="6">
    <source>
        <dbReference type="Proteomes" id="UP000449547"/>
    </source>
</evidence>
<accession>A0A642UU46</accession>
<dbReference type="GO" id="GO:0005886">
    <property type="term" value="C:plasma membrane"/>
    <property type="evidence" value="ECO:0007669"/>
    <property type="project" value="UniProtKB-SubCell"/>
</dbReference>
<proteinExistence type="inferred from homology"/>
<dbReference type="OMA" id="HLKYYPP"/>
<reference evidence="5 6" key="1">
    <citation type="submission" date="2019-07" db="EMBL/GenBank/DDBJ databases">
        <title>Genome assembly of two rare yeast pathogens: Diutina rugosa and Trichomonascus ciferrii.</title>
        <authorList>
            <person name="Mixao V."/>
            <person name="Saus E."/>
            <person name="Hansen A."/>
            <person name="Lass-Flor C."/>
            <person name="Gabaldon T."/>
        </authorList>
    </citation>
    <scope>NUCLEOTIDE SEQUENCE [LARGE SCALE GENOMIC DNA]</scope>
    <source>
        <strain evidence="5 6">CBS 613</strain>
    </source>
</reference>
<name>A0A642UU46_DIURU</name>
<dbReference type="InterPro" id="IPR038235">
    <property type="entry name" value="RGI1_sf"/>
</dbReference>
<dbReference type="Pfam" id="PF10843">
    <property type="entry name" value="RGI1"/>
    <property type="match status" value="1"/>
</dbReference>
<comment type="function">
    <text evidence="1">Involved in the control of energetic metabolism and significantly contribute to cell fitness, especially under respiratory growth conditions.</text>
</comment>
<dbReference type="GeneID" id="54780348"/>
<evidence type="ECO:0000313" key="5">
    <source>
        <dbReference type="EMBL" id="KAA8905267.1"/>
    </source>
</evidence>
<organism evidence="5 6">
    <name type="scientific">Diutina rugosa</name>
    <name type="common">Yeast</name>
    <name type="synonym">Candida rugosa</name>
    <dbReference type="NCBI Taxonomy" id="5481"/>
    <lineage>
        <taxon>Eukaryota</taxon>
        <taxon>Fungi</taxon>
        <taxon>Dikarya</taxon>
        <taxon>Ascomycota</taxon>
        <taxon>Saccharomycotina</taxon>
        <taxon>Pichiomycetes</taxon>
        <taxon>Debaryomycetaceae</taxon>
        <taxon>Diutina</taxon>
    </lineage>
</organism>
<comment type="subcellular location">
    <subcellularLocation>
        <location evidence="2">Cell membrane</location>
        <topology evidence="2">Peripheral membrane protein</topology>
    </subcellularLocation>
</comment>
<dbReference type="GO" id="GO:0006112">
    <property type="term" value="P:energy reserve metabolic process"/>
    <property type="evidence" value="ECO:0007669"/>
    <property type="project" value="InterPro"/>
</dbReference>
<dbReference type="Proteomes" id="UP000449547">
    <property type="component" value="Unassembled WGS sequence"/>
</dbReference>
<dbReference type="InterPro" id="IPR022554">
    <property type="entry name" value="RGI1"/>
</dbReference>
<dbReference type="EMBL" id="SWFT01000050">
    <property type="protein sequence ID" value="KAA8905267.1"/>
    <property type="molecule type" value="Genomic_DNA"/>
</dbReference>
<evidence type="ECO:0000256" key="3">
    <source>
        <dbReference type="ARBA" id="ARBA00009268"/>
    </source>
</evidence>
<dbReference type="RefSeq" id="XP_034013653.1">
    <property type="nucleotide sequence ID" value="XM_034154266.1"/>
</dbReference>
<evidence type="ECO:0000256" key="2">
    <source>
        <dbReference type="ARBA" id="ARBA00004202"/>
    </source>
</evidence>
<sequence length="208" mass="24236">MPKKIKSTSVPLDLNNCPPLEKVPPLPKNRSASVTSIETTNTDGSVTMVERLMLPPIREFDELTSFEQFVRDETWDNEFDYFHAKLNYYPPFVLKACRSNLDKIKHTANKNSRKFRRQLNHHVKNHLFKDLEKCCGYPLDFGKAEIIETPNKITWVYRDYSNHGFSEDDADPLDRKWKLDLAISCTNENAMVEVDYKSMPVEDEEAVF</sequence>
<comment type="caution">
    <text evidence="5">The sequence shown here is derived from an EMBL/GenBank/DDBJ whole genome shotgun (WGS) entry which is preliminary data.</text>
</comment>
<keyword evidence="6" id="KW-1185">Reference proteome</keyword>
<gene>
    <name evidence="5" type="ORF">DIURU_001695</name>
</gene>
<evidence type="ECO:0000256" key="4">
    <source>
        <dbReference type="ARBA" id="ARBA00021474"/>
    </source>
</evidence>
<evidence type="ECO:0000256" key="1">
    <source>
        <dbReference type="ARBA" id="ARBA00003033"/>
    </source>
</evidence>
<dbReference type="OrthoDB" id="4082176at2759"/>
<protein>
    <recommendedName>
        <fullName evidence="4">Respiratory growth induced protein 1</fullName>
    </recommendedName>
</protein>
<comment type="similarity">
    <text evidence="3">Belongs to the RGI1 family.</text>
</comment>
<dbReference type="AlphaFoldDB" id="A0A642UU46"/>
<dbReference type="VEuPathDB" id="FungiDB:DIURU_001695"/>
<dbReference type="Gene3D" id="3.40.1000.40">
    <property type="entry name" value="Respiratory growth induced protein 1"/>
    <property type="match status" value="1"/>
</dbReference>